<reference evidence="6" key="2">
    <citation type="submission" date="2023-04" db="EMBL/GenBank/DDBJ databases">
        <authorList>
            <person name="Bu L."/>
            <person name="Lu L."/>
            <person name="Laidemitt M.R."/>
            <person name="Zhang S.M."/>
            <person name="Mutuku M."/>
            <person name="Mkoji G."/>
            <person name="Steinauer M."/>
            <person name="Loker E.S."/>
        </authorList>
    </citation>
    <scope>NUCLEOTIDE SEQUENCE</scope>
    <source>
        <strain evidence="6">KasaAsao</strain>
        <tissue evidence="6">Whole Snail</tissue>
    </source>
</reference>
<feature type="region of interest" description="Disordered" evidence="4">
    <location>
        <begin position="118"/>
        <end position="138"/>
    </location>
</feature>
<dbReference type="Pfam" id="PF00071">
    <property type="entry name" value="Ras"/>
    <property type="match status" value="1"/>
</dbReference>
<dbReference type="PROSITE" id="PS51420">
    <property type="entry name" value="RHO"/>
    <property type="match status" value="1"/>
</dbReference>
<dbReference type="PROSITE" id="PS51421">
    <property type="entry name" value="RAS"/>
    <property type="match status" value="1"/>
</dbReference>
<dbReference type="InterPro" id="IPR005225">
    <property type="entry name" value="Small_GTP-bd"/>
</dbReference>
<protein>
    <submittedName>
        <fullName evidence="6">Ras-related C3 botulinum toxin substrate 1</fullName>
    </submittedName>
</protein>
<dbReference type="Gene3D" id="3.40.50.300">
    <property type="entry name" value="P-loop containing nucleotide triphosphate hydrolases"/>
    <property type="match status" value="1"/>
</dbReference>
<dbReference type="AlphaFoldDB" id="A0AAD8CAH3"/>
<dbReference type="PANTHER" id="PTHR24072">
    <property type="entry name" value="RHO FAMILY GTPASE"/>
    <property type="match status" value="1"/>
</dbReference>
<dbReference type="SMART" id="SM00173">
    <property type="entry name" value="RAS"/>
    <property type="match status" value="1"/>
</dbReference>
<evidence type="ECO:0000256" key="4">
    <source>
        <dbReference type="SAM" id="MobiDB-lite"/>
    </source>
</evidence>
<keyword evidence="3" id="KW-0342">GTP-binding</keyword>
<dbReference type="PRINTS" id="PR00449">
    <property type="entry name" value="RASTRNSFRMNG"/>
</dbReference>
<accession>A0AAD8CAH3</accession>
<dbReference type="EMBL" id="JASAOG010000003">
    <property type="protein sequence ID" value="KAK0069103.1"/>
    <property type="molecule type" value="Genomic_DNA"/>
</dbReference>
<reference evidence="6" key="1">
    <citation type="journal article" date="2023" name="PLoS Negl. Trop. Dis.">
        <title>A genome sequence for Biomphalaria pfeifferi, the major vector snail for the human-infecting parasite Schistosoma mansoni.</title>
        <authorList>
            <person name="Bu L."/>
            <person name="Lu L."/>
            <person name="Laidemitt M.R."/>
            <person name="Zhang S.M."/>
            <person name="Mutuku M."/>
            <person name="Mkoji G."/>
            <person name="Steinauer M."/>
            <person name="Loker E.S."/>
        </authorList>
    </citation>
    <scope>NUCLEOTIDE SEQUENCE</scope>
    <source>
        <strain evidence="6">KasaAsao</strain>
    </source>
</reference>
<keyword evidence="2" id="KW-0547">Nucleotide-binding</keyword>
<keyword evidence="7" id="KW-1185">Reference proteome</keyword>
<organism evidence="6 7">
    <name type="scientific">Biomphalaria pfeifferi</name>
    <name type="common">Bloodfluke planorb</name>
    <name type="synonym">Freshwater snail</name>
    <dbReference type="NCBI Taxonomy" id="112525"/>
    <lineage>
        <taxon>Eukaryota</taxon>
        <taxon>Metazoa</taxon>
        <taxon>Spiralia</taxon>
        <taxon>Lophotrochozoa</taxon>
        <taxon>Mollusca</taxon>
        <taxon>Gastropoda</taxon>
        <taxon>Heterobranchia</taxon>
        <taxon>Euthyneura</taxon>
        <taxon>Panpulmonata</taxon>
        <taxon>Hygrophila</taxon>
        <taxon>Lymnaeoidea</taxon>
        <taxon>Planorbidae</taxon>
        <taxon>Biomphalaria</taxon>
    </lineage>
</organism>
<evidence type="ECO:0000313" key="7">
    <source>
        <dbReference type="Proteomes" id="UP001233172"/>
    </source>
</evidence>
<dbReference type="GO" id="GO:0007264">
    <property type="term" value="P:small GTPase-mediated signal transduction"/>
    <property type="evidence" value="ECO:0007669"/>
    <property type="project" value="InterPro"/>
</dbReference>
<dbReference type="SUPFAM" id="SSF52540">
    <property type="entry name" value="P-loop containing nucleoside triphosphate hydrolases"/>
    <property type="match status" value="1"/>
</dbReference>
<dbReference type="FunFam" id="3.40.50.300:FF:001179">
    <property type="entry name" value="Rho family GTPase"/>
    <property type="match status" value="1"/>
</dbReference>
<proteinExistence type="inferred from homology"/>
<dbReference type="GO" id="GO:0005525">
    <property type="term" value="F:GTP binding"/>
    <property type="evidence" value="ECO:0007669"/>
    <property type="project" value="UniProtKB-KW"/>
</dbReference>
<gene>
    <name evidence="5" type="ORF">Bpfe_001273</name>
    <name evidence="6" type="ORF">Bpfe_001285</name>
</gene>
<comment type="caution">
    <text evidence="6">The sequence shown here is derived from an EMBL/GenBank/DDBJ whole genome shotgun (WGS) entry which is preliminary data.</text>
</comment>
<dbReference type="InterPro" id="IPR001806">
    <property type="entry name" value="Small_GTPase"/>
</dbReference>
<dbReference type="InterPro" id="IPR027417">
    <property type="entry name" value="P-loop_NTPase"/>
</dbReference>
<dbReference type="PROSITE" id="PS51419">
    <property type="entry name" value="RAB"/>
    <property type="match status" value="1"/>
</dbReference>
<comment type="similarity">
    <text evidence="1">Belongs to the small GTPase superfamily. Rho family.</text>
</comment>
<evidence type="ECO:0000313" key="5">
    <source>
        <dbReference type="EMBL" id="KAK0069091.1"/>
    </source>
</evidence>
<dbReference type="GO" id="GO:0003924">
    <property type="term" value="F:GTPase activity"/>
    <property type="evidence" value="ECO:0007669"/>
    <property type="project" value="InterPro"/>
</dbReference>
<dbReference type="EMBL" id="JASAOG010000003">
    <property type="protein sequence ID" value="KAK0069091.1"/>
    <property type="molecule type" value="Genomic_DNA"/>
</dbReference>
<evidence type="ECO:0000256" key="2">
    <source>
        <dbReference type="ARBA" id="ARBA00022741"/>
    </source>
</evidence>
<sequence>MKFVIVGDSGVGKTPLLTTFIEGVFPLEYVPTVFDIKSTEVTVKGQKVKLYLHDTTGLSGYDAVRVIAYPETDCFLLCFSLSNKESLASVQHKWCPEIRQHCPNTPIILVGTMLDVRQDTSKQKDPSNIVSKSEGEKTRKSLKAVKYVECSALTQEGLKEVFEKAVKTCLSKE</sequence>
<dbReference type="SMART" id="SM00174">
    <property type="entry name" value="RHO"/>
    <property type="match status" value="1"/>
</dbReference>
<evidence type="ECO:0000256" key="1">
    <source>
        <dbReference type="ARBA" id="ARBA00010142"/>
    </source>
</evidence>
<evidence type="ECO:0000313" key="6">
    <source>
        <dbReference type="EMBL" id="KAK0069103.1"/>
    </source>
</evidence>
<dbReference type="InterPro" id="IPR003578">
    <property type="entry name" value="Small_GTPase_Rho"/>
</dbReference>
<evidence type="ECO:0000256" key="3">
    <source>
        <dbReference type="ARBA" id="ARBA00023134"/>
    </source>
</evidence>
<dbReference type="CDD" id="cd00157">
    <property type="entry name" value="Rho"/>
    <property type="match status" value="1"/>
</dbReference>
<dbReference type="NCBIfam" id="TIGR00231">
    <property type="entry name" value="small_GTP"/>
    <property type="match status" value="1"/>
</dbReference>
<dbReference type="SMART" id="SM00175">
    <property type="entry name" value="RAB"/>
    <property type="match status" value="1"/>
</dbReference>
<name>A0AAD8CAH3_BIOPF</name>
<dbReference type="Proteomes" id="UP001233172">
    <property type="component" value="Unassembled WGS sequence"/>
</dbReference>